<dbReference type="Gramene" id="AUR62025138-RA">
    <property type="protein sequence ID" value="AUR62025138-RA:cds"/>
    <property type="gene ID" value="AUR62025138"/>
</dbReference>
<organism evidence="1 2">
    <name type="scientific">Chenopodium quinoa</name>
    <name type="common">Quinoa</name>
    <dbReference type="NCBI Taxonomy" id="63459"/>
    <lineage>
        <taxon>Eukaryota</taxon>
        <taxon>Viridiplantae</taxon>
        <taxon>Streptophyta</taxon>
        <taxon>Embryophyta</taxon>
        <taxon>Tracheophyta</taxon>
        <taxon>Spermatophyta</taxon>
        <taxon>Magnoliopsida</taxon>
        <taxon>eudicotyledons</taxon>
        <taxon>Gunneridae</taxon>
        <taxon>Pentapetalae</taxon>
        <taxon>Caryophyllales</taxon>
        <taxon>Chenopodiaceae</taxon>
        <taxon>Chenopodioideae</taxon>
        <taxon>Atripliceae</taxon>
        <taxon>Chenopodium</taxon>
    </lineage>
</organism>
<dbReference type="InterPro" id="IPR012340">
    <property type="entry name" value="NA-bd_OB-fold"/>
</dbReference>
<proteinExistence type="predicted"/>
<evidence type="ECO:0000313" key="2">
    <source>
        <dbReference type="Proteomes" id="UP000596660"/>
    </source>
</evidence>
<accession>A0A803M8B2</accession>
<dbReference type="Proteomes" id="UP000596660">
    <property type="component" value="Unplaced"/>
</dbReference>
<protein>
    <submittedName>
        <fullName evidence="1">Uncharacterized protein</fullName>
    </submittedName>
</protein>
<dbReference type="EnsemblPlants" id="AUR62025138-RA">
    <property type="protein sequence ID" value="AUR62025138-RA:cds"/>
    <property type="gene ID" value="AUR62025138"/>
</dbReference>
<evidence type="ECO:0000313" key="1">
    <source>
        <dbReference type="EnsemblPlants" id="AUR62025138-RA:cds"/>
    </source>
</evidence>
<reference evidence="1" key="1">
    <citation type="journal article" date="2017" name="Nature">
        <title>The genome of Chenopodium quinoa.</title>
        <authorList>
            <person name="Jarvis D.E."/>
            <person name="Ho Y.S."/>
            <person name="Lightfoot D.J."/>
            <person name="Schmoeckel S.M."/>
            <person name="Li B."/>
            <person name="Borm T.J.A."/>
            <person name="Ohyanagi H."/>
            <person name="Mineta K."/>
            <person name="Michell C.T."/>
            <person name="Saber N."/>
            <person name="Kharbatia N.M."/>
            <person name="Rupper R.R."/>
            <person name="Sharp A.R."/>
            <person name="Dally N."/>
            <person name="Boughton B.A."/>
            <person name="Woo Y.H."/>
            <person name="Gao G."/>
            <person name="Schijlen E.G.W.M."/>
            <person name="Guo X."/>
            <person name="Momin A.A."/>
            <person name="Negrao S."/>
            <person name="Al-Babili S."/>
            <person name="Gehring C."/>
            <person name="Roessner U."/>
            <person name="Jung C."/>
            <person name="Murphy K."/>
            <person name="Arold S.T."/>
            <person name="Gojobori T."/>
            <person name="van der Linden C.G."/>
            <person name="van Loo E.N."/>
            <person name="Jellen E.N."/>
            <person name="Maughan P.J."/>
            <person name="Tester M."/>
        </authorList>
    </citation>
    <scope>NUCLEOTIDE SEQUENCE [LARGE SCALE GENOMIC DNA]</scope>
    <source>
        <strain evidence="1">cv. PI 614886</strain>
    </source>
</reference>
<keyword evidence="2" id="KW-1185">Reference proteome</keyword>
<sequence>MKAALFGEQVDSFNEAIVYNGQYIISNALIKLIEERWRNNSDELPFQVTFGGQTVVQRVNSEGTIDGPMFQSIQSFSRILMPGTKYDVLGIILFVEDKVRIINANQGREFHVREIVITDQTLYAKTFDVISFTTLRPSVHKGFSLSTGMSTEIIYDPKGDKAEILREWHGKVSYSTALTPTSKGTAGAFCTYR</sequence>
<reference evidence="1" key="2">
    <citation type="submission" date="2021-03" db="UniProtKB">
        <authorList>
            <consortium name="EnsemblPlants"/>
        </authorList>
    </citation>
    <scope>IDENTIFICATION</scope>
</reference>
<dbReference type="Gene3D" id="2.40.50.140">
    <property type="entry name" value="Nucleic acid-binding proteins"/>
    <property type="match status" value="1"/>
</dbReference>
<name>A0A803M8B2_CHEQI</name>
<dbReference type="AlphaFoldDB" id="A0A803M8B2"/>
<dbReference type="SUPFAM" id="SSF50249">
    <property type="entry name" value="Nucleic acid-binding proteins"/>
    <property type="match status" value="1"/>
</dbReference>